<dbReference type="RefSeq" id="XP_031432328.1">
    <property type="nucleotide sequence ID" value="XM_031576468.1"/>
</dbReference>
<feature type="compositionally biased region" description="Basic and acidic residues" evidence="6">
    <location>
        <begin position="105"/>
        <end position="119"/>
    </location>
</feature>
<evidence type="ECO:0000256" key="3">
    <source>
        <dbReference type="ARBA" id="ARBA00022692"/>
    </source>
</evidence>
<proteinExistence type="inferred from homology"/>
<dbReference type="OrthoDB" id="9994280at2759"/>
<keyword evidence="8" id="KW-1185">Reference proteome</keyword>
<dbReference type="PANTHER" id="PTHR31815">
    <property type="entry name" value="AGAP005329-PA"/>
    <property type="match status" value="1"/>
</dbReference>
<feature type="transmembrane region" description="Helical" evidence="7">
    <location>
        <begin position="43"/>
        <end position="64"/>
    </location>
</feature>
<reference evidence="9 10" key="1">
    <citation type="submission" date="2025-04" db="UniProtKB">
        <authorList>
            <consortium name="RefSeq"/>
        </authorList>
    </citation>
    <scope>IDENTIFICATION</scope>
</reference>
<dbReference type="AlphaFoldDB" id="A0A6P8GB33"/>
<evidence type="ECO:0000256" key="4">
    <source>
        <dbReference type="ARBA" id="ARBA00022989"/>
    </source>
</evidence>
<feature type="region of interest" description="Disordered" evidence="6">
    <location>
        <begin position="168"/>
        <end position="196"/>
    </location>
</feature>
<evidence type="ECO:0000313" key="9">
    <source>
        <dbReference type="RefSeq" id="XP_031432325.1"/>
    </source>
</evidence>
<evidence type="ECO:0000313" key="11">
    <source>
        <dbReference type="RefSeq" id="XP_031432328.1"/>
    </source>
</evidence>
<keyword evidence="4 7" id="KW-1133">Transmembrane helix</keyword>
<evidence type="ECO:0000313" key="10">
    <source>
        <dbReference type="RefSeq" id="XP_031432327.1"/>
    </source>
</evidence>
<protein>
    <submittedName>
        <fullName evidence="9 10">Uncharacterized protein LOC116222430</fullName>
    </submittedName>
</protein>
<sequence length="236" mass="26068">MSDPSNAPSQLHPEAPPLPNSYNEESEEEKPEAELRFRSAPGVGFVLAWILVLVGVCVAAAGYWPPREKPQFPPRPLKLIGPIILALGLFILICTSTLLYENRDRRREQDDGSENDGKKTHCGKRKPPSDCGECPDQVSAYLPPNMATHILTESELNIHCVTETCGPQVNGRQDSPDPLPGPSHQNLSCERPLPQLTPPIIKLNNQVIDPDPLEPPPLPQRTYKLMTRPFLSAPIN</sequence>
<dbReference type="RefSeq" id="XP_031432325.1">
    <property type="nucleotide sequence ID" value="XM_031576465.2"/>
</dbReference>
<evidence type="ECO:0000313" key="8">
    <source>
        <dbReference type="Proteomes" id="UP000515152"/>
    </source>
</evidence>
<comment type="similarity">
    <text evidence="2">Belongs to the TMEM200 family.</text>
</comment>
<evidence type="ECO:0000256" key="1">
    <source>
        <dbReference type="ARBA" id="ARBA00004141"/>
    </source>
</evidence>
<evidence type="ECO:0000256" key="6">
    <source>
        <dbReference type="SAM" id="MobiDB-lite"/>
    </source>
</evidence>
<dbReference type="RefSeq" id="XP_031432327.1">
    <property type="nucleotide sequence ID" value="XM_031576467.2"/>
</dbReference>
<evidence type="ECO:0000256" key="2">
    <source>
        <dbReference type="ARBA" id="ARBA00005308"/>
    </source>
</evidence>
<evidence type="ECO:0000256" key="5">
    <source>
        <dbReference type="ARBA" id="ARBA00023136"/>
    </source>
</evidence>
<accession>A0A6P8GB33</accession>
<dbReference type="Pfam" id="PF10177">
    <property type="entry name" value="DUF2371"/>
    <property type="match status" value="1"/>
</dbReference>
<gene>
    <name evidence="9 10 11" type="primary">LOC116222430</name>
</gene>
<evidence type="ECO:0000256" key="7">
    <source>
        <dbReference type="SAM" id="Phobius"/>
    </source>
</evidence>
<dbReference type="Proteomes" id="UP000515152">
    <property type="component" value="Chromosome 11"/>
</dbReference>
<dbReference type="PANTHER" id="PTHR31815:SF3">
    <property type="entry name" value="TRANSMEMBRANE PROTEIN 200B"/>
    <property type="match status" value="1"/>
</dbReference>
<feature type="transmembrane region" description="Helical" evidence="7">
    <location>
        <begin position="79"/>
        <end position="100"/>
    </location>
</feature>
<organism evidence="8 9">
    <name type="scientific">Clupea harengus</name>
    <name type="common">Atlantic herring</name>
    <dbReference type="NCBI Taxonomy" id="7950"/>
    <lineage>
        <taxon>Eukaryota</taxon>
        <taxon>Metazoa</taxon>
        <taxon>Chordata</taxon>
        <taxon>Craniata</taxon>
        <taxon>Vertebrata</taxon>
        <taxon>Euteleostomi</taxon>
        <taxon>Actinopterygii</taxon>
        <taxon>Neopterygii</taxon>
        <taxon>Teleostei</taxon>
        <taxon>Clupei</taxon>
        <taxon>Clupeiformes</taxon>
        <taxon>Clupeoidei</taxon>
        <taxon>Clupeidae</taxon>
        <taxon>Clupea</taxon>
    </lineage>
</organism>
<name>A0A6P8GB33_CLUHA</name>
<keyword evidence="3 7" id="KW-0812">Transmembrane</keyword>
<dbReference type="GeneID" id="116222430"/>
<feature type="region of interest" description="Disordered" evidence="6">
    <location>
        <begin position="105"/>
        <end position="133"/>
    </location>
</feature>
<dbReference type="InterPro" id="IPR018787">
    <property type="entry name" value="DUF2371_TMEM200"/>
</dbReference>
<dbReference type="KEGG" id="char:116222430"/>
<feature type="region of interest" description="Disordered" evidence="6">
    <location>
        <begin position="1"/>
        <end position="34"/>
    </location>
</feature>
<comment type="subcellular location">
    <subcellularLocation>
        <location evidence="1">Membrane</location>
        <topology evidence="1">Multi-pass membrane protein</topology>
    </subcellularLocation>
</comment>
<keyword evidence="5 7" id="KW-0472">Membrane</keyword>
<dbReference type="GO" id="GO:0016020">
    <property type="term" value="C:membrane"/>
    <property type="evidence" value="ECO:0007669"/>
    <property type="project" value="UniProtKB-SubCell"/>
</dbReference>